<gene>
    <name evidence="1" type="ORF">FA95DRAFT_1204267</name>
</gene>
<sequence length="485" mass="54317">MPVTRHVRRSRRLSNQPPSGYMDDLFGLYHAVPGPASEYSDFSADATTPSPAPSDFQPISPTALAPLQGHNLRDYFDDDFLRSIPALADFLAPYYPNSPPPQTSSHGRKRKNSDNHVKRPPNAFILYRSYIWATRRISSLVERDHRFISMITGRSWQGLELEQRNKWKFLANWARERHMERYPDYKYSPQSRRERSGSGSRRAGQSHTIDESARCAVISRLMAQGFESTELEEEVRKHDERVAALLEEAEEQREVSSRSRRRPRRASRAVRGKAPSPHVKYETSATPELTVLPDYERRPSTPHLVDVEDDFVKTANIPPIDISAPASADGCAVSEFKSAERIMGYDLPDPAYTLPTVDGLRPVSNAISYPLTPEGLLSQASREAFEYTEEWTASSGYRDTVPASPCASSAGPSAHDSAPIFTSPWAEESEWLAALHGPADVPLMDESEGLANLIPGDPPSPRTRHVEPEADMVDYGLWLAYQPGE</sequence>
<reference evidence="1" key="2">
    <citation type="journal article" date="2022" name="New Phytol.">
        <title>Evolutionary transition to the ectomycorrhizal habit in the genomes of a hyperdiverse lineage of mushroom-forming fungi.</title>
        <authorList>
            <person name="Looney B."/>
            <person name="Miyauchi S."/>
            <person name="Morin E."/>
            <person name="Drula E."/>
            <person name="Courty P.E."/>
            <person name="Kohler A."/>
            <person name="Kuo A."/>
            <person name="LaButti K."/>
            <person name="Pangilinan J."/>
            <person name="Lipzen A."/>
            <person name="Riley R."/>
            <person name="Andreopoulos W."/>
            <person name="He G."/>
            <person name="Johnson J."/>
            <person name="Nolan M."/>
            <person name="Tritt A."/>
            <person name="Barry K.W."/>
            <person name="Grigoriev I.V."/>
            <person name="Nagy L.G."/>
            <person name="Hibbett D."/>
            <person name="Henrissat B."/>
            <person name="Matheny P.B."/>
            <person name="Labbe J."/>
            <person name="Martin F.M."/>
        </authorList>
    </citation>
    <scope>NUCLEOTIDE SEQUENCE</scope>
    <source>
        <strain evidence="1">FP105234-sp</strain>
    </source>
</reference>
<name>A0ACB8RUR6_9AGAM</name>
<evidence type="ECO:0000313" key="1">
    <source>
        <dbReference type="EMBL" id="KAI0047657.1"/>
    </source>
</evidence>
<dbReference type="Proteomes" id="UP000814033">
    <property type="component" value="Unassembled WGS sequence"/>
</dbReference>
<proteinExistence type="predicted"/>
<protein>
    <submittedName>
        <fullName evidence="1">Uncharacterized protein</fullName>
    </submittedName>
</protein>
<organism evidence="1 2">
    <name type="scientific">Auriscalpium vulgare</name>
    <dbReference type="NCBI Taxonomy" id="40419"/>
    <lineage>
        <taxon>Eukaryota</taxon>
        <taxon>Fungi</taxon>
        <taxon>Dikarya</taxon>
        <taxon>Basidiomycota</taxon>
        <taxon>Agaricomycotina</taxon>
        <taxon>Agaricomycetes</taxon>
        <taxon>Russulales</taxon>
        <taxon>Auriscalpiaceae</taxon>
        <taxon>Auriscalpium</taxon>
    </lineage>
</organism>
<reference evidence="1" key="1">
    <citation type="submission" date="2021-02" db="EMBL/GenBank/DDBJ databases">
        <authorList>
            <consortium name="DOE Joint Genome Institute"/>
            <person name="Ahrendt S."/>
            <person name="Looney B.P."/>
            <person name="Miyauchi S."/>
            <person name="Morin E."/>
            <person name="Drula E."/>
            <person name="Courty P.E."/>
            <person name="Chicoki N."/>
            <person name="Fauchery L."/>
            <person name="Kohler A."/>
            <person name="Kuo A."/>
            <person name="Labutti K."/>
            <person name="Pangilinan J."/>
            <person name="Lipzen A."/>
            <person name="Riley R."/>
            <person name="Andreopoulos W."/>
            <person name="He G."/>
            <person name="Johnson J."/>
            <person name="Barry K.W."/>
            <person name="Grigoriev I.V."/>
            <person name="Nagy L."/>
            <person name="Hibbett D."/>
            <person name="Henrissat B."/>
            <person name="Matheny P.B."/>
            <person name="Labbe J."/>
            <person name="Martin F."/>
        </authorList>
    </citation>
    <scope>NUCLEOTIDE SEQUENCE</scope>
    <source>
        <strain evidence="1">FP105234-sp</strain>
    </source>
</reference>
<accession>A0ACB8RUR6</accession>
<comment type="caution">
    <text evidence="1">The sequence shown here is derived from an EMBL/GenBank/DDBJ whole genome shotgun (WGS) entry which is preliminary data.</text>
</comment>
<evidence type="ECO:0000313" key="2">
    <source>
        <dbReference type="Proteomes" id="UP000814033"/>
    </source>
</evidence>
<keyword evidence="2" id="KW-1185">Reference proteome</keyword>
<dbReference type="EMBL" id="MU275900">
    <property type="protein sequence ID" value="KAI0047657.1"/>
    <property type="molecule type" value="Genomic_DNA"/>
</dbReference>